<accession>A0ABT5R2N1</accession>
<keyword evidence="3" id="KW-1185">Reference proteome</keyword>
<evidence type="ECO:0000313" key="3">
    <source>
        <dbReference type="Proteomes" id="UP001149400"/>
    </source>
</evidence>
<comment type="caution">
    <text evidence="2">The sequence shown here is derived from an EMBL/GenBank/DDBJ whole genome shotgun (WGS) entry which is preliminary data.</text>
</comment>
<name>A0ABT5R2N1_9GAMM</name>
<dbReference type="RefSeq" id="WP_274165355.1">
    <property type="nucleotide sequence ID" value="NZ_JAJUBC010000018.1"/>
</dbReference>
<keyword evidence="1" id="KW-0472">Membrane</keyword>
<gene>
    <name evidence="2" type="ORF">LRP50_15440</name>
</gene>
<evidence type="ECO:0000256" key="1">
    <source>
        <dbReference type="SAM" id="Phobius"/>
    </source>
</evidence>
<organism evidence="2 3">
    <name type="scientific">Enterovibrio gelatinilyticus</name>
    <dbReference type="NCBI Taxonomy" id="2899819"/>
    <lineage>
        <taxon>Bacteria</taxon>
        <taxon>Pseudomonadati</taxon>
        <taxon>Pseudomonadota</taxon>
        <taxon>Gammaproteobacteria</taxon>
        <taxon>Vibrionales</taxon>
        <taxon>Vibrionaceae</taxon>
        <taxon>Enterovibrio</taxon>
    </lineage>
</organism>
<sequence length="149" mass="17263">MDNTLFNGFEVVFTAVSVGFFVGFCLYQRKDPLKFYTRFDDDRRFFRRQKPHLHACVSLIFVGSLSLYSPTSEPFEVIVPIEEKRTSAFSRGQSYILHLKHESFGTLRMVVPKSIWAAHDQGDLMLLEVQETAFGQHLVTHYVPLNDVR</sequence>
<protein>
    <submittedName>
        <fullName evidence="2">Uncharacterized protein</fullName>
    </submittedName>
</protein>
<proteinExistence type="predicted"/>
<evidence type="ECO:0000313" key="2">
    <source>
        <dbReference type="EMBL" id="MDD1794527.1"/>
    </source>
</evidence>
<keyword evidence="1" id="KW-0812">Transmembrane</keyword>
<dbReference type="Proteomes" id="UP001149400">
    <property type="component" value="Unassembled WGS sequence"/>
</dbReference>
<dbReference type="EMBL" id="JAJUBC010000018">
    <property type="protein sequence ID" value="MDD1794527.1"/>
    <property type="molecule type" value="Genomic_DNA"/>
</dbReference>
<feature type="transmembrane region" description="Helical" evidence="1">
    <location>
        <begin position="6"/>
        <end position="27"/>
    </location>
</feature>
<keyword evidence="1" id="KW-1133">Transmembrane helix</keyword>
<reference evidence="2" key="1">
    <citation type="submission" date="2021-12" db="EMBL/GenBank/DDBJ databases">
        <title>Enterovibrio ZSDZ35 sp. nov. and Enterovibrio ZSDZ42 sp. nov., isolated from coastal seawater in Qingdao.</title>
        <authorList>
            <person name="Zhang P."/>
        </authorList>
    </citation>
    <scope>NUCLEOTIDE SEQUENCE</scope>
    <source>
        <strain evidence="2">ZSDZ42</strain>
    </source>
</reference>